<dbReference type="GO" id="GO:0071013">
    <property type="term" value="C:catalytic step 2 spliceosome"/>
    <property type="evidence" value="ECO:0007669"/>
    <property type="project" value="TreeGrafter"/>
</dbReference>
<dbReference type="InterPro" id="IPR027417">
    <property type="entry name" value="P-loop_NTPase"/>
</dbReference>
<dbReference type="AlphaFoldDB" id="A0A2D3UT45"/>
<evidence type="ECO:0000313" key="1">
    <source>
        <dbReference type="EMBL" id="CZT17035.1"/>
    </source>
</evidence>
<accession>A0A2D3UT45</accession>
<dbReference type="GO" id="GO:0004386">
    <property type="term" value="F:helicase activity"/>
    <property type="evidence" value="ECO:0007669"/>
    <property type="project" value="TreeGrafter"/>
</dbReference>
<dbReference type="PANTHER" id="PTHR18934">
    <property type="entry name" value="ATP-DEPENDENT RNA HELICASE"/>
    <property type="match status" value="1"/>
</dbReference>
<name>A0A2D3UT45_9PEZI</name>
<evidence type="ECO:0000313" key="2">
    <source>
        <dbReference type="Proteomes" id="UP000225277"/>
    </source>
</evidence>
<proteinExistence type="predicted"/>
<keyword evidence="2" id="KW-1185">Reference proteome</keyword>
<dbReference type="GO" id="GO:0003723">
    <property type="term" value="F:RNA binding"/>
    <property type="evidence" value="ECO:0007669"/>
    <property type="project" value="TreeGrafter"/>
</dbReference>
<dbReference type="SUPFAM" id="SSF52540">
    <property type="entry name" value="P-loop containing nucleoside triphosphate hydrolases"/>
    <property type="match status" value="1"/>
</dbReference>
<dbReference type="PANTHER" id="PTHR18934:SF136">
    <property type="entry name" value="ATP-DEPENDENT RNA HELICASE DHX35-RELATED"/>
    <property type="match status" value="1"/>
</dbReference>
<sequence>MADFDSFIPALHKPSSLLPIARHRDALLYTIEQHPVTIIIGQTGSGKTTQLPQYLEQAGWCHDGKIIAVTQATPSSGCNDSSKSSGC</sequence>
<dbReference type="Gene3D" id="3.40.50.300">
    <property type="entry name" value="P-loop containing nucleotide triphosphate hydrolases"/>
    <property type="match status" value="1"/>
</dbReference>
<organism evidence="1 2">
    <name type="scientific">Ramularia collo-cygni</name>
    <dbReference type="NCBI Taxonomy" id="112498"/>
    <lineage>
        <taxon>Eukaryota</taxon>
        <taxon>Fungi</taxon>
        <taxon>Dikarya</taxon>
        <taxon>Ascomycota</taxon>
        <taxon>Pezizomycotina</taxon>
        <taxon>Dothideomycetes</taxon>
        <taxon>Dothideomycetidae</taxon>
        <taxon>Mycosphaerellales</taxon>
        <taxon>Mycosphaerellaceae</taxon>
        <taxon>Ramularia</taxon>
    </lineage>
</organism>
<evidence type="ECO:0008006" key="3">
    <source>
        <dbReference type="Google" id="ProtNLM"/>
    </source>
</evidence>
<dbReference type="Proteomes" id="UP000225277">
    <property type="component" value="Unassembled WGS sequence"/>
</dbReference>
<gene>
    <name evidence="1" type="ORF">RCC_02867</name>
</gene>
<dbReference type="EMBL" id="FJUY01000003">
    <property type="protein sequence ID" value="CZT17035.1"/>
    <property type="molecule type" value="Genomic_DNA"/>
</dbReference>
<reference evidence="1 2" key="1">
    <citation type="submission" date="2016-03" db="EMBL/GenBank/DDBJ databases">
        <authorList>
            <person name="Ploux O."/>
        </authorList>
    </citation>
    <scope>NUCLEOTIDE SEQUENCE [LARGE SCALE GENOMIC DNA]</scope>
    <source>
        <strain evidence="1 2">URUG2</strain>
    </source>
</reference>
<dbReference type="GeneID" id="35598078"/>
<protein>
    <recommendedName>
        <fullName evidence="3">Helicase ATP-binding domain-containing protein</fullName>
    </recommendedName>
</protein>
<dbReference type="STRING" id="112498.A0A2D3UT45"/>
<dbReference type="RefSeq" id="XP_023623928.1">
    <property type="nucleotide sequence ID" value="XM_023768160.1"/>
</dbReference>
<dbReference type="OrthoDB" id="10253254at2759"/>